<accession>A0A109HP88</accession>
<sequence length="77" mass="8319">MRCARYIRCHSGSALYVRLDRAQHLQQLAVGEVHAAVVGGDAEHGVQVVQRLQHEAVAAQFGLGFGLACGQPRLRAL</sequence>
<proteinExistence type="predicted"/>
<reference evidence="1 2" key="1">
    <citation type="submission" date="2015-11" db="EMBL/GenBank/DDBJ databases">
        <title>Long Read and Single Molecule DNA Sequencing Simplifies Genome Assembly and TAL Effector Gene Analysis of Xanthomonas translucens.</title>
        <authorList>
            <person name="Peng Z."/>
            <person name="Hu Y."/>
            <person name="Xie J."/>
            <person name="Potnis N."/>
            <person name="Akhunova A."/>
            <person name="Jones J."/>
            <person name="Liu Z."/>
            <person name="White F."/>
            <person name="Liu S."/>
        </authorList>
    </citation>
    <scope>NUCLEOTIDE SEQUENCE [LARGE SCALE GENOMIC DNA]</scope>
    <source>
        <strain evidence="1 2">B1</strain>
    </source>
</reference>
<dbReference type="Proteomes" id="UP000055854">
    <property type="component" value="Unassembled WGS sequence"/>
</dbReference>
<dbReference type="AlphaFoldDB" id="A0A109HP88"/>
<comment type="caution">
    <text evidence="1">The sequence shown here is derived from an EMBL/GenBank/DDBJ whole genome shotgun (WGS) entry which is preliminary data.</text>
</comment>
<gene>
    <name evidence="1" type="ORF">ATB53_11435</name>
</gene>
<dbReference type="RefSeq" id="WP_003477050.1">
    <property type="nucleotide sequence ID" value="NZ_CP089999.1"/>
</dbReference>
<evidence type="ECO:0000313" key="2">
    <source>
        <dbReference type="Proteomes" id="UP000055854"/>
    </source>
</evidence>
<organism evidence="1 2">
    <name type="scientific">Xanthomonas campestris pv. translucens</name>
    <dbReference type="NCBI Taxonomy" id="343"/>
    <lineage>
        <taxon>Bacteria</taxon>
        <taxon>Pseudomonadati</taxon>
        <taxon>Pseudomonadota</taxon>
        <taxon>Gammaproteobacteria</taxon>
        <taxon>Lysobacterales</taxon>
        <taxon>Lysobacteraceae</taxon>
        <taxon>Xanthomonas</taxon>
        <taxon>Xanthomonas translucens group</taxon>
    </lineage>
</organism>
<name>A0A109HP88_XANCT</name>
<protein>
    <submittedName>
        <fullName evidence="1">Uncharacterized protein</fullName>
    </submittedName>
</protein>
<dbReference type="EMBL" id="LNTA01000054">
    <property type="protein sequence ID" value="KWV15656.1"/>
    <property type="molecule type" value="Genomic_DNA"/>
</dbReference>
<evidence type="ECO:0000313" key="1">
    <source>
        <dbReference type="EMBL" id="KWV15656.1"/>
    </source>
</evidence>